<proteinExistence type="predicted"/>
<dbReference type="AlphaFoldDB" id="A0A1G7FGI5"/>
<evidence type="ECO:0000313" key="1">
    <source>
        <dbReference type="EMBL" id="SDE75030.1"/>
    </source>
</evidence>
<dbReference type="Proteomes" id="UP000182284">
    <property type="component" value="Unassembled WGS sequence"/>
</dbReference>
<protein>
    <submittedName>
        <fullName evidence="1">Uncharacterized protein</fullName>
    </submittedName>
</protein>
<evidence type="ECO:0000313" key="2">
    <source>
        <dbReference type="Proteomes" id="UP000182284"/>
    </source>
</evidence>
<dbReference type="EMBL" id="FNBL01000001">
    <property type="protein sequence ID" value="SDE75030.1"/>
    <property type="molecule type" value="Genomic_DNA"/>
</dbReference>
<name>A0A1G7FGI5_9RHOB</name>
<sequence length="42" mass="4988">MSNTDVERCPLFLALDDVIIVHHWRKITLMPINTKQYCLMDI</sequence>
<accession>A0A1G7FGI5</accession>
<organism evidence="1 2">
    <name type="scientific">Celeribacter baekdonensis</name>
    <dbReference type="NCBI Taxonomy" id="875171"/>
    <lineage>
        <taxon>Bacteria</taxon>
        <taxon>Pseudomonadati</taxon>
        <taxon>Pseudomonadota</taxon>
        <taxon>Alphaproteobacteria</taxon>
        <taxon>Rhodobacterales</taxon>
        <taxon>Roseobacteraceae</taxon>
        <taxon>Celeribacter</taxon>
    </lineage>
</organism>
<reference evidence="1 2" key="1">
    <citation type="submission" date="2016-10" db="EMBL/GenBank/DDBJ databases">
        <authorList>
            <person name="de Groot N.N."/>
        </authorList>
    </citation>
    <scope>NUCLEOTIDE SEQUENCE [LARGE SCALE GENOMIC DNA]</scope>
    <source>
        <strain evidence="1 2">DSM 27375</strain>
    </source>
</reference>
<gene>
    <name evidence="1" type="ORF">SAMN04488117_10177</name>
</gene>